<dbReference type="PROSITE" id="PS50052">
    <property type="entry name" value="GUANYLATE_KINASE_2"/>
    <property type="match status" value="1"/>
</dbReference>
<dbReference type="Proteomes" id="UP000199318">
    <property type="component" value="Unassembled WGS sequence"/>
</dbReference>
<dbReference type="GO" id="GO:0005829">
    <property type="term" value="C:cytosol"/>
    <property type="evidence" value="ECO:0007669"/>
    <property type="project" value="TreeGrafter"/>
</dbReference>
<comment type="similarity">
    <text evidence="2">Belongs to the guanylate kinase family.</text>
</comment>
<name>A0A1H9T9I1_9BACI</name>
<dbReference type="Pfam" id="PF00625">
    <property type="entry name" value="Guanylate_kin"/>
    <property type="match status" value="1"/>
</dbReference>
<comment type="function">
    <text evidence="1">Essential for recycling GMP and indirectly, cGMP.</text>
</comment>
<evidence type="ECO:0000256" key="1">
    <source>
        <dbReference type="ARBA" id="ARBA00003531"/>
    </source>
</evidence>
<evidence type="ECO:0000256" key="2">
    <source>
        <dbReference type="ARBA" id="ARBA00005790"/>
    </source>
</evidence>
<comment type="caution">
    <text evidence="7">The sequence shown here is derived from an EMBL/GenBank/DDBJ whole genome shotgun (WGS) entry which is preliminary data.</text>
</comment>
<protein>
    <submittedName>
        <fullName evidence="7">Guanylate kinase</fullName>
    </submittedName>
</protein>
<comment type="catalytic activity">
    <reaction evidence="5">
        <text>GMP + ATP = GDP + ADP</text>
        <dbReference type="Rhea" id="RHEA:20780"/>
        <dbReference type="ChEBI" id="CHEBI:30616"/>
        <dbReference type="ChEBI" id="CHEBI:58115"/>
        <dbReference type="ChEBI" id="CHEBI:58189"/>
        <dbReference type="ChEBI" id="CHEBI:456216"/>
        <dbReference type="EC" id="2.7.4.8"/>
    </reaction>
</comment>
<dbReference type="EMBL" id="FOGV01000009">
    <property type="protein sequence ID" value="SER93707.1"/>
    <property type="molecule type" value="Genomic_DNA"/>
</dbReference>
<feature type="domain" description="Guanylate kinase-like" evidence="6">
    <location>
        <begin position="8"/>
        <end position="185"/>
    </location>
</feature>
<evidence type="ECO:0000313" key="8">
    <source>
        <dbReference type="Proteomes" id="UP000199318"/>
    </source>
</evidence>
<gene>
    <name evidence="7" type="ORF">SAMN05444126_10945</name>
</gene>
<evidence type="ECO:0000256" key="5">
    <source>
        <dbReference type="ARBA" id="ARBA00048594"/>
    </source>
</evidence>
<keyword evidence="3" id="KW-0808">Transferase</keyword>
<dbReference type="OrthoDB" id="1033810at2"/>
<dbReference type="STRING" id="1464123.SAMN05444126_10945"/>
<dbReference type="PANTHER" id="PTHR23117">
    <property type="entry name" value="GUANYLATE KINASE-RELATED"/>
    <property type="match status" value="1"/>
</dbReference>
<evidence type="ECO:0000313" key="7">
    <source>
        <dbReference type="EMBL" id="SER93707.1"/>
    </source>
</evidence>
<dbReference type="GO" id="GO:0004385">
    <property type="term" value="F:GMP kinase activity"/>
    <property type="evidence" value="ECO:0007669"/>
    <property type="project" value="UniProtKB-EC"/>
</dbReference>
<dbReference type="InterPro" id="IPR020590">
    <property type="entry name" value="Guanylate_kinase_CS"/>
</dbReference>
<dbReference type="PANTHER" id="PTHR23117:SF13">
    <property type="entry name" value="GUANYLATE KINASE"/>
    <property type="match status" value="1"/>
</dbReference>
<dbReference type="AlphaFoldDB" id="A0A1H9T9I1"/>
<evidence type="ECO:0000259" key="6">
    <source>
        <dbReference type="PROSITE" id="PS50052"/>
    </source>
</evidence>
<reference evidence="8" key="1">
    <citation type="submission" date="2016-10" db="EMBL/GenBank/DDBJ databases">
        <authorList>
            <person name="de Groot N.N."/>
        </authorList>
    </citation>
    <scope>NUCLEOTIDE SEQUENCE [LARGE SCALE GENOMIC DNA]</scope>
    <source>
        <strain evidence="8">10nlg</strain>
    </source>
</reference>
<dbReference type="InterPro" id="IPR008145">
    <property type="entry name" value="GK/Ca_channel_bsu"/>
</dbReference>
<dbReference type="SMART" id="SM00072">
    <property type="entry name" value="GuKc"/>
    <property type="match status" value="1"/>
</dbReference>
<dbReference type="RefSeq" id="WP_093072656.1">
    <property type="nucleotide sequence ID" value="NZ_FOGV01000009.1"/>
</dbReference>
<evidence type="ECO:0000256" key="4">
    <source>
        <dbReference type="ARBA" id="ARBA00022777"/>
    </source>
</evidence>
<dbReference type="InterPro" id="IPR027417">
    <property type="entry name" value="P-loop_NTPase"/>
</dbReference>
<accession>A0A1H9T9I1</accession>
<dbReference type="PROSITE" id="PS00856">
    <property type="entry name" value="GUANYLATE_KINASE_1"/>
    <property type="match status" value="1"/>
</dbReference>
<dbReference type="InterPro" id="IPR008144">
    <property type="entry name" value="Guanylate_kin-like_dom"/>
</dbReference>
<proteinExistence type="inferred from homology"/>
<sequence length="196" mass="22707">MYDLKDKEMIFVFTGPDGSGRKTVANMAARTTLHMTGVISYTTRAKRPYETDGEDYHFISEDAFDVAKENGEFLEDVVINGCRYGIKEEDVRSKFAQKGCIYLVLNNEGADILKQLYGEKVIRIFIYADRSTVIERQQERGDNEAVIERHLSHYDRDMAYKKVCEHAFENYRLDHTAFEVTEIISNYLQLDLTTED</sequence>
<evidence type="ECO:0000256" key="3">
    <source>
        <dbReference type="ARBA" id="ARBA00022679"/>
    </source>
</evidence>
<keyword evidence="4 7" id="KW-0418">Kinase</keyword>
<dbReference type="Gene3D" id="3.40.50.300">
    <property type="entry name" value="P-loop containing nucleotide triphosphate hydrolases"/>
    <property type="match status" value="1"/>
</dbReference>
<dbReference type="SUPFAM" id="SSF52540">
    <property type="entry name" value="P-loop containing nucleoside triphosphate hydrolases"/>
    <property type="match status" value="1"/>
</dbReference>
<keyword evidence="8" id="KW-1185">Reference proteome</keyword>
<organism evidence="7 8">
    <name type="scientific">Salisediminibacterium halotolerans</name>
    <dbReference type="NCBI Taxonomy" id="517425"/>
    <lineage>
        <taxon>Bacteria</taxon>
        <taxon>Bacillati</taxon>
        <taxon>Bacillota</taxon>
        <taxon>Bacilli</taxon>
        <taxon>Bacillales</taxon>
        <taxon>Bacillaceae</taxon>
        <taxon>Salisediminibacterium</taxon>
    </lineage>
</organism>